<dbReference type="CDD" id="cd00093">
    <property type="entry name" value="HTH_XRE"/>
    <property type="match status" value="1"/>
</dbReference>
<organism evidence="1 2">
    <name type="scientific">Centipeda periodontii DSM 2778</name>
    <dbReference type="NCBI Taxonomy" id="888060"/>
    <lineage>
        <taxon>Bacteria</taxon>
        <taxon>Bacillati</taxon>
        <taxon>Bacillota</taxon>
        <taxon>Negativicutes</taxon>
        <taxon>Selenomonadales</taxon>
        <taxon>Selenomonadaceae</taxon>
        <taxon>Centipeda</taxon>
    </lineage>
</organism>
<dbReference type="eggNOG" id="ENOG5031159">
    <property type="taxonomic scope" value="Bacteria"/>
</dbReference>
<gene>
    <name evidence="1" type="ORF">HMPREF9081_1727</name>
</gene>
<keyword evidence="2" id="KW-1185">Reference proteome</keyword>
<evidence type="ECO:0000313" key="2">
    <source>
        <dbReference type="Proteomes" id="UP000004067"/>
    </source>
</evidence>
<dbReference type="Proteomes" id="UP000004067">
    <property type="component" value="Unassembled WGS sequence"/>
</dbReference>
<sequence length="292" mass="33433">MQIKYTRGKPVDKERLAQYLEAAKGPNRTMKQFAEECNVNPSTLSRIANKKLVGGSSEALMVAIFEHADPASGVALENLMDANGMVPAGSIRPHNFGFQERTVSEILISEMNRRVQATVTVPLRRQFRLSRTMGYTPDIVFESDTFGGNGLWAIDVVPMAHFMARRDDDTSEEMVRRRAQMMNRRRFFDRLSRYATIGYFWEEELPQRFSYVLLDADTFKDIIAEYGEQKFKGDVSLIFVDLNNLKIVDEFIFPRQNGDTMEKFFTVPVDGKITEDDDWLINIDDIKLGGDI</sequence>
<dbReference type="EMBL" id="AFHQ01000038">
    <property type="protein sequence ID" value="EGK59223.1"/>
    <property type="molecule type" value="Genomic_DNA"/>
</dbReference>
<comment type="caution">
    <text evidence="1">The sequence shown here is derived from an EMBL/GenBank/DDBJ whole genome shotgun (WGS) entry which is preliminary data.</text>
</comment>
<dbReference type="RefSeq" id="WP_006306717.1">
    <property type="nucleotide sequence ID" value="NZ_GL892076.1"/>
</dbReference>
<dbReference type="InterPro" id="IPR001387">
    <property type="entry name" value="Cro/C1-type_HTH"/>
</dbReference>
<protein>
    <submittedName>
        <fullName evidence="1">Uncharacterized protein</fullName>
    </submittedName>
</protein>
<evidence type="ECO:0000313" key="1">
    <source>
        <dbReference type="EMBL" id="EGK59223.1"/>
    </source>
</evidence>
<dbReference type="HOGENOM" id="CLU_952168_0_0_9"/>
<reference evidence="1 2" key="1">
    <citation type="submission" date="2011-04" db="EMBL/GenBank/DDBJ databases">
        <authorList>
            <person name="Muzny D."/>
            <person name="Qin X."/>
            <person name="Deng J."/>
            <person name="Jiang H."/>
            <person name="Liu Y."/>
            <person name="Qu J."/>
            <person name="Song X.-Z."/>
            <person name="Zhang L."/>
            <person name="Thornton R."/>
            <person name="Coyle M."/>
            <person name="Francisco L."/>
            <person name="Jackson L."/>
            <person name="Javaid M."/>
            <person name="Korchina V."/>
            <person name="Kovar C."/>
            <person name="Mata R."/>
            <person name="Mathew T."/>
            <person name="Ngo R."/>
            <person name="Nguyen L."/>
            <person name="Nguyen N."/>
            <person name="Okwuonu G."/>
            <person name="Ongeri F."/>
            <person name="Pham C."/>
            <person name="Simmons D."/>
            <person name="Wilczek-Boney K."/>
            <person name="Hale W."/>
            <person name="Jakkamsetti A."/>
            <person name="Pham P."/>
            <person name="Ruth R."/>
            <person name="San Lucas F."/>
            <person name="Warren J."/>
            <person name="Zhang J."/>
            <person name="Zhao Z."/>
            <person name="Zhou C."/>
            <person name="Zhu D."/>
            <person name="Lee S."/>
            <person name="Bess C."/>
            <person name="Blankenburg K."/>
            <person name="Forbes L."/>
            <person name="Fu Q."/>
            <person name="Gubbala S."/>
            <person name="Hirani K."/>
            <person name="Jayaseelan J.C."/>
            <person name="Lara F."/>
            <person name="Munidasa M."/>
            <person name="Palculict T."/>
            <person name="Patil S."/>
            <person name="Pu L.-L."/>
            <person name="Saada N."/>
            <person name="Tang L."/>
            <person name="Weissenberger G."/>
            <person name="Zhu Y."/>
            <person name="Hemphill L."/>
            <person name="Shang Y."/>
            <person name="Youmans B."/>
            <person name="Ayvaz T."/>
            <person name="Ross M."/>
            <person name="Santibanez J."/>
            <person name="Aqrawi P."/>
            <person name="Gross S."/>
            <person name="Joshi V."/>
            <person name="Fowler G."/>
            <person name="Nazareth L."/>
            <person name="Reid J."/>
            <person name="Worley K."/>
            <person name="Petrosino J."/>
            <person name="Highlander S."/>
            <person name="Gibbs R."/>
        </authorList>
    </citation>
    <scope>NUCLEOTIDE SEQUENCE [LARGE SCALE GENOMIC DNA]</scope>
    <source>
        <strain evidence="1 2">DSM 2778</strain>
    </source>
</reference>
<dbReference type="STRING" id="888060.HMPREF9081_1727"/>
<dbReference type="OrthoDB" id="2002339at2"/>
<accession>F5RN91</accession>
<name>F5RN91_9FIRM</name>
<dbReference type="AlphaFoldDB" id="F5RN91"/>
<proteinExistence type="predicted"/>